<dbReference type="EMBL" id="CVRI01000044">
    <property type="protein sequence ID" value="CRK96655.1"/>
    <property type="molecule type" value="Genomic_DNA"/>
</dbReference>
<evidence type="ECO:0000313" key="3">
    <source>
        <dbReference type="Proteomes" id="UP000183832"/>
    </source>
</evidence>
<proteinExistence type="predicted"/>
<protein>
    <submittedName>
        <fullName evidence="2">CLUMA_CG010119, isoform A</fullName>
    </submittedName>
</protein>
<feature type="compositionally biased region" description="Polar residues" evidence="1">
    <location>
        <begin position="67"/>
        <end position="82"/>
    </location>
</feature>
<accession>A0A1J1I8N7</accession>
<dbReference type="AlphaFoldDB" id="A0A1J1I8N7"/>
<feature type="region of interest" description="Disordered" evidence="1">
    <location>
        <begin position="59"/>
        <end position="82"/>
    </location>
</feature>
<organism evidence="2 3">
    <name type="scientific">Clunio marinus</name>
    <dbReference type="NCBI Taxonomy" id="568069"/>
    <lineage>
        <taxon>Eukaryota</taxon>
        <taxon>Metazoa</taxon>
        <taxon>Ecdysozoa</taxon>
        <taxon>Arthropoda</taxon>
        <taxon>Hexapoda</taxon>
        <taxon>Insecta</taxon>
        <taxon>Pterygota</taxon>
        <taxon>Neoptera</taxon>
        <taxon>Endopterygota</taxon>
        <taxon>Diptera</taxon>
        <taxon>Nematocera</taxon>
        <taxon>Chironomoidea</taxon>
        <taxon>Chironomidae</taxon>
        <taxon>Clunio</taxon>
    </lineage>
</organism>
<evidence type="ECO:0000313" key="2">
    <source>
        <dbReference type="EMBL" id="CRK96655.1"/>
    </source>
</evidence>
<keyword evidence="3" id="KW-1185">Reference proteome</keyword>
<gene>
    <name evidence="2" type="ORF">CLUMA_CG010119</name>
</gene>
<sequence>MADLIFSAGYNSNNVWHLTVLTFLQTNLDVFFMDIQLMMSTSYLGKLDKRNFPTDPILTEKRKKQKATNNLENTFRSNNFKK</sequence>
<evidence type="ECO:0000256" key="1">
    <source>
        <dbReference type="SAM" id="MobiDB-lite"/>
    </source>
</evidence>
<name>A0A1J1I8N7_9DIPT</name>
<dbReference type="Proteomes" id="UP000183832">
    <property type="component" value="Unassembled WGS sequence"/>
</dbReference>
<reference evidence="2 3" key="1">
    <citation type="submission" date="2015-04" db="EMBL/GenBank/DDBJ databases">
        <authorList>
            <person name="Syromyatnikov M.Y."/>
            <person name="Popov V.N."/>
        </authorList>
    </citation>
    <scope>NUCLEOTIDE SEQUENCE [LARGE SCALE GENOMIC DNA]</scope>
</reference>